<dbReference type="GO" id="GO:0008236">
    <property type="term" value="F:serine-type peptidase activity"/>
    <property type="evidence" value="ECO:0007669"/>
    <property type="project" value="InterPro"/>
</dbReference>
<dbReference type="Pfam" id="PF03572">
    <property type="entry name" value="Peptidase_S41"/>
    <property type="match status" value="1"/>
</dbReference>
<dbReference type="SUPFAM" id="SSF52096">
    <property type="entry name" value="ClpP/crotonase"/>
    <property type="match status" value="1"/>
</dbReference>
<dbReference type="EMBL" id="BOMV01000012">
    <property type="protein sequence ID" value="GIE94242.1"/>
    <property type="molecule type" value="Genomic_DNA"/>
</dbReference>
<dbReference type="PANTHER" id="PTHR11261:SF3">
    <property type="entry name" value="RETINOL-BINDING PROTEIN 3"/>
    <property type="match status" value="1"/>
</dbReference>
<reference evidence="2" key="1">
    <citation type="submission" date="2021-01" db="EMBL/GenBank/DDBJ databases">
        <title>Whole genome shotgun sequence of Actinoplanes rishiriensis NBRC 108556.</title>
        <authorList>
            <person name="Komaki H."/>
            <person name="Tamura T."/>
        </authorList>
    </citation>
    <scope>NUCLEOTIDE SEQUENCE</scope>
    <source>
        <strain evidence="2">NBRC 108556</strain>
    </source>
</reference>
<dbReference type="SMART" id="SM00245">
    <property type="entry name" value="TSPc"/>
    <property type="match status" value="1"/>
</dbReference>
<protein>
    <recommendedName>
        <fullName evidence="1">Tail specific protease domain-containing protein</fullName>
    </recommendedName>
</protein>
<dbReference type="InterPro" id="IPR005151">
    <property type="entry name" value="Tail-specific_protease"/>
</dbReference>
<keyword evidence="3" id="KW-1185">Reference proteome</keyword>
<organism evidence="2 3">
    <name type="scientific">Paractinoplanes rishiriensis</name>
    <dbReference type="NCBI Taxonomy" id="1050105"/>
    <lineage>
        <taxon>Bacteria</taxon>
        <taxon>Bacillati</taxon>
        <taxon>Actinomycetota</taxon>
        <taxon>Actinomycetes</taxon>
        <taxon>Micromonosporales</taxon>
        <taxon>Micromonosporaceae</taxon>
        <taxon>Paractinoplanes</taxon>
    </lineage>
</organism>
<dbReference type="Gene3D" id="3.30.750.44">
    <property type="match status" value="1"/>
</dbReference>
<gene>
    <name evidence="2" type="ORF">Ari01nite_17070</name>
</gene>
<dbReference type="GO" id="GO:0006508">
    <property type="term" value="P:proteolysis"/>
    <property type="evidence" value="ECO:0007669"/>
    <property type="project" value="InterPro"/>
</dbReference>
<evidence type="ECO:0000259" key="1">
    <source>
        <dbReference type="SMART" id="SM00245"/>
    </source>
</evidence>
<evidence type="ECO:0000313" key="2">
    <source>
        <dbReference type="EMBL" id="GIE94242.1"/>
    </source>
</evidence>
<dbReference type="CDD" id="cd07563">
    <property type="entry name" value="Peptidase_S41_IRBP"/>
    <property type="match status" value="1"/>
</dbReference>
<proteinExistence type="predicted"/>
<comment type="caution">
    <text evidence="2">The sequence shown here is derived from an EMBL/GenBank/DDBJ whole genome shotgun (WGS) entry which is preliminary data.</text>
</comment>
<dbReference type="Proteomes" id="UP000636960">
    <property type="component" value="Unassembled WGS sequence"/>
</dbReference>
<evidence type="ECO:0000313" key="3">
    <source>
        <dbReference type="Proteomes" id="UP000636960"/>
    </source>
</evidence>
<sequence length="296" mass="30962">MGALRPNLGTMAIEDLRTVGELTARLTDRLGRLMPAGGRLDRLTAELTAAYAGDGSPVDGSACRAVEALAQRHSQHLELHFAPDGTGSDVEMPGWPPPDPDEVRSRGAGVGAVRRLEDGTCVVALDTLDAVGPARPYLDAAAALARGSRRLVLDLRANGGGDPGTVAAVAGWLLGDRATQLSEVIYRDRRRQWWTADRPPGSAFTGDVTVLVSARTYSSAEALAYHLAARGRVTVVGEPTRGAADHVVPVHLSRRVLGLLPEAEVIDAHSGGNWEGTGVVPDVACPAADALEKALA</sequence>
<dbReference type="Gene3D" id="3.90.226.10">
    <property type="entry name" value="2-enoyl-CoA Hydratase, Chain A, domain 1"/>
    <property type="match status" value="1"/>
</dbReference>
<dbReference type="AlphaFoldDB" id="A0A919JVU4"/>
<accession>A0A919JVU4</accession>
<dbReference type="InterPro" id="IPR029045">
    <property type="entry name" value="ClpP/crotonase-like_dom_sf"/>
</dbReference>
<feature type="domain" description="Tail specific protease" evidence="1">
    <location>
        <begin position="87"/>
        <end position="286"/>
    </location>
</feature>
<dbReference type="PANTHER" id="PTHR11261">
    <property type="entry name" value="INTERPHOTORECEPTOR RETINOID-BINDING PROTEIN"/>
    <property type="match status" value="1"/>
</dbReference>
<name>A0A919JVU4_9ACTN</name>